<keyword evidence="1" id="KW-0812">Transmembrane</keyword>
<evidence type="ECO:0000313" key="2">
    <source>
        <dbReference type="EMBL" id="MBM7562454.1"/>
    </source>
</evidence>
<feature type="transmembrane region" description="Helical" evidence="1">
    <location>
        <begin position="529"/>
        <end position="552"/>
    </location>
</feature>
<evidence type="ECO:0000313" key="3">
    <source>
        <dbReference type="Proteomes" id="UP000767854"/>
    </source>
</evidence>
<gene>
    <name evidence="2" type="ORF">JOC49_002014</name>
</gene>
<feature type="transmembrane region" description="Helical" evidence="1">
    <location>
        <begin position="13"/>
        <end position="31"/>
    </location>
</feature>
<feature type="transmembrane region" description="Helical" evidence="1">
    <location>
        <begin position="431"/>
        <end position="448"/>
    </location>
</feature>
<feature type="transmembrane region" description="Helical" evidence="1">
    <location>
        <begin position="460"/>
        <end position="477"/>
    </location>
</feature>
<reference evidence="2 3" key="1">
    <citation type="submission" date="2021-01" db="EMBL/GenBank/DDBJ databases">
        <title>Genomic Encyclopedia of Type Strains, Phase IV (KMG-IV): sequencing the most valuable type-strain genomes for metagenomic binning, comparative biology and taxonomic classification.</title>
        <authorList>
            <person name="Goeker M."/>
        </authorList>
    </citation>
    <scope>NUCLEOTIDE SEQUENCE [LARGE SCALE GENOMIC DNA]</scope>
    <source>
        <strain evidence="2 3">DSM 24436</strain>
    </source>
</reference>
<accession>A0ABS2MST0</accession>
<evidence type="ECO:0000256" key="1">
    <source>
        <dbReference type="SAM" id="Phobius"/>
    </source>
</evidence>
<dbReference type="RefSeq" id="WP_204664885.1">
    <property type="nucleotide sequence ID" value="NZ_JAFBDT010000019.1"/>
</dbReference>
<dbReference type="EMBL" id="JAFBDT010000019">
    <property type="protein sequence ID" value="MBM7562454.1"/>
    <property type="molecule type" value="Genomic_DNA"/>
</dbReference>
<protein>
    <recommendedName>
        <fullName evidence="4">DUF1430 domain-containing protein</fullName>
    </recommendedName>
</protein>
<dbReference type="Proteomes" id="UP000767854">
    <property type="component" value="Unassembled WGS sequence"/>
</dbReference>
<proteinExistence type="predicted"/>
<feature type="transmembrane region" description="Helical" evidence="1">
    <location>
        <begin position="489"/>
        <end position="517"/>
    </location>
</feature>
<sequence length="562" mass="64728">MKKKHHTKWFLKWNFWFILSVIAVVFAFAASEKAIEEKQPSPNWSMGVRIMEDLPTDERKIDLAVIEGSEEMVLGAIKENYIQLYRLDAMGEVVQSTTIDHDAVDTLKLIQVEALEDLILVKVSDRMILEVIEIDNETMTPIGLQTLSTHSEQFDSEGEYTLAADDNKLSLFKGQETLFDYAGYEDVKSVVIEVYEDQVFGALNTADGGQIFRFKNGTVEWVDLLDVPAQKTYGYIRDIYLTDDIVTVMSHKYDRMNPGSATALGVWQFEKDDLDQFYFQPYYHVGTDLYPVIVGSNRYEVTYVLGSLQAQRSSEALLMKYPQAAGGTFANVSKYTREKDEMTENTRLTITRNYPIAYFYVDYGESTKVFWLDKEENTSVLKGAGNTSEWIQSARSRNQVNYLSLLVGSLIQLFNTLFLGIVSLLSMLAPYNYGIIAFILALMVFKRFAPLEALNKEKVLFWTSVVAFAAFKLWLFGISNLDFKLFAHIYPFFFGNAILMGVTSIFTTAYALMMLYLFKREHPYYNNRFLHFMFYFGMEMFFIMFTFMAYFVSALVKSNFMM</sequence>
<name>A0ABS2MST0_9FIRM</name>
<keyword evidence="1" id="KW-1133">Transmembrane helix</keyword>
<keyword evidence="1" id="KW-0472">Membrane</keyword>
<organism evidence="2 3">
    <name type="scientific">Fusibacter tunisiensis</name>
    <dbReference type="NCBI Taxonomy" id="1008308"/>
    <lineage>
        <taxon>Bacteria</taxon>
        <taxon>Bacillati</taxon>
        <taxon>Bacillota</taxon>
        <taxon>Clostridia</taxon>
        <taxon>Eubacteriales</taxon>
        <taxon>Eubacteriales Family XII. Incertae Sedis</taxon>
        <taxon>Fusibacter</taxon>
    </lineage>
</organism>
<evidence type="ECO:0008006" key="4">
    <source>
        <dbReference type="Google" id="ProtNLM"/>
    </source>
</evidence>
<keyword evidence="3" id="KW-1185">Reference proteome</keyword>
<comment type="caution">
    <text evidence="2">The sequence shown here is derived from an EMBL/GenBank/DDBJ whole genome shotgun (WGS) entry which is preliminary data.</text>
</comment>